<reference evidence="1" key="1">
    <citation type="submission" date="2021-06" db="EMBL/GenBank/DDBJ databases">
        <authorList>
            <person name="Kallberg Y."/>
            <person name="Tangrot J."/>
            <person name="Rosling A."/>
        </authorList>
    </citation>
    <scope>NUCLEOTIDE SEQUENCE</scope>
    <source>
        <strain evidence="1">MA461A</strain>
    </source>
</reference>
<proteinExistence type="predicted"/>
<name>A0ACA9RTC4_9GLOM</name>
<keyword evidence="2" id="KW-1185">Reference proteome</keyword>
<dbReference type="EMBL" id="CAJVQC010068362">
    <property type="protein sequence ID" value="CAG8808050.1"/>
    <property type="molecule type" value="Genomic_DNA"/>
</dbReference>
<evidence type="ECO:0000313" key="1">
    <source>
        <dbReference type="EMBL" id="CAG8808050.1"/>
    </source>
</evidence>
<comment type="caution">
    <text evidence="1">The sequence shown here is derived from an EMBL/GenBank/DDBJ whole genome shotgun (WGS) entry which is preliminary data.</text>
</comment>
<protein>
    <submittedName>
        <fullName evidence="1">18185_t:CDS:1</fullName>
    </submittedName>
</protein>
<gene>
    <name evidence="1" type="ORF">RPERSI_LOCUS22526</name>
</gene>
<feature type="non-terminal residue" evidence="1">
    <location>
        <position position="250"/>
    </location>
</feature>
<sequence>WDGGMIDKISVIQSYSKWCWGTDDLLGNLDVQQLLAAWRWAHYNIARKLSWEYPIDKQTINIKDNNIDNEKCWLETNWEFECQIPEWLKRIHKHPSPLWWRIVDIADPKLTEIITESEFLGLNEIFLSNLPSDWEILEPPVERCLYSIAMIRGLQKVAKTVLHYGVYGAIINIRKILSTPNETEDENPFLIPQLLKSQWLIMLFKKKIWIIQTYEMINKKIPQRENSERDIDVVFKSHMFSCFDNIMDLH</sequence>
<evidence type="ECO:0000313" key="2">
    <source>
        <dbReference type="Proteomes" id="UP000789920"/>
    </source>
</evidence>
<feature type="non-terminal residue" evidence="1">
    <location>
        <position position="1"/>
    </location>
</feature>
<organism evidence="1 2">
    <name type="scientific">Racocetra persica</name>
    <dbReference type="NCBI Taxonomy" id="160502"/>
    <lineage>
        <taxon>Eukaryota</taxon>
        <taxon>Fungi</taxon>
        <taxon>Fungi incertae sedis</taxon>
        <taxon>Mucoromycota</taxon>
        <taxon>Glomeromycotina</taxon>
        <taxon>Glomeromycetes</taxon>
        <taxon>Diversisporales</taxon>
        <taxon>Gigasporaceae</taxon>
        <taxon>Racocetra</taxon>
    </lineage>
</organism>
<dbReference type="Proteomes" id="UP000789920">
    <property type="component" value="Unassembled WGS sequence"/>
</dbReference>
<accession>A0ACA9RTC4</accession>